<evidence type="ECO:0000313" key="1">
    <source>
        <dbReference type="EMBL" id="AGE58831.1"/>
    </source>
</evidence>
<proteinExistence type="predicted"/>
<dbReference type="KEGG" id="vg:40525702"/>
<dbReference type="RefSeq" id="YP_009665476.1">
    <property type="nucleotide sequence ID" value="NC_043235.1"/>
</dbReference>
<organism evidence="1">
    <name type="scientific">Paramecium bursaria Chlorella virus NYs1</name>
    <dbReference type="NCBI Taxonomy" id="83442"/>
    <lineage>
        <taxon>Viruses</taxon>
        <taxon>Varidnaviria</taxon>
        <taxon>Bamfordvirae</taxon>
        <taxon>Nucleocytoviricota</taxon>
        <taxon>Megaviricetes</taxon>
        <taxon>Algavirales</taxon>
        <taxon>Phycodnaviridae</taxon>
        <taxon>Chlorovirus</taxon>
        <taxon>Chlorovirus newyorkense</taxon>
    </lineage>
</organism>
<name>M1I965_9PHYC</name>
<dbReference type="Pfam" id="PF23827">
    <property type="entry name" value="DUF7197"/>
    <property type="match status" value="1"/>
</dbReference>
<dbReference type="EMBL" id="JX997183">
    <property type="protein sequence ID" value="AGE58831.1"/>
    <property type="molecule type" value="Genomic_DNA"/>
</dbReference>
<sequence length="174" mass="21123">MEVIDPEKFLMVSLDVYFSDKENRRKMLEIIYNEKFSLRTLDWFVSNFSKKNNVIYTTKDKRMFNVFMEYKAQLKSYSKKWFDPFCRGTRLNYKDCDGKDFLTTIGQLNFFRWAMKNDIIDYCIEHITQIESDMMNSTKERKKSDQRDKRRELSKAAIKRCTNLNNTRVIIKFD</sequence>
<protein>
    <submittedName>
        <fullName evidence="1">Uncharacterized protein</fullName>
    </submittedName>
</protein>
<accession>M1I965</accession>
<gene>
    <name evidence="1" type="primary">NYs-1_661R</name>
    <name evidence="1" type="ORF">PBCVNYs1_661R</name>
</gene>
<dbReference type="GeneID" id="40525702"/>
<reference evidence="1" key="1">
    <citation type="submission" date="2012-10" db="EMBL/GenBank/DDBJ databases">
        <title>Towards defining the chloroviruses: a genomic journey through a genus of large DNA viruses.</title>
        <authorList>
            <person name="Jeanniard A."/>
            <person name="Dunigan D.D."/>
            <person name="Gurnon J.R."/>
            <person name="Agarkova I."/>
            <person name="Kang M."/>
            <person name="Vitek J."/>
            <person name="Duncan G."/>
            <person name="McClung O.W."/>
            <person name="Larsen M."/>
            <person name="Claverie J.-M."/>
            <person name="Van Etten J.L."/>
            <person name="Blanc G."/>
        </authorList>
    </citation>
    <scope>NUCLEOTIDE SEQUENCE</scope>
</reference>
<dbReference type="InterPro" id="IPR055621">
    <property type="entry name" value="DUF7197"/>
</dbReference>